<proteinExistence type="inferred from homology"/>
<dbReference type="EMBL" id="SDRB02011670">
    <property type="protein sequence ID" value="THG00467.1"/>
    <property type="molecule type" value="Genomic_DNA"/>
</dbReference>
<organism evidence="15 16">
    <name type="scientific">Camellia sinensis var. sinensis</name>
    <name type="common">China tea</name>
    <dbReference type="NCBI Taxonomy" id="542762"/>
    <lineage>
        <taxon>Eukaryota</taxon>
        <taxon>Viridiplantae</taxon>
        <taxon>Streptophyta</taxon>
        <taxon>Embryophyta</taxon>
        <taxon>Tracheophyta</taxon>
        <taxon>Spermatophyta</taxon>
        <taxon>Magnoliopsida</taxon>
        <taxon>eudicotyledons</taxon>
        <taxon>Gunneridae</taxon>
        <taxon>Pentapetalae</taxon>
        <taxon>asterids</taxon>
        <taxon>Ericales</taxon>
        <taxon>Theaceae</taxon>
        <taxon>Camellia</taxon>
    </lineage>
</organism>
<dbReference type="STRING" id="542762.A0A4V3WKD6"/>
<dbReference type="InterPro" id="IPR000209">
    <property type="entry name" value="Peptidase_S8/S53_dom"/>
</dbReference>
<protein>
    <recommendedName>
        <fullName evidence="17">Cucumisin</fullName>
    </recommendedName>
</protein>
<evidence type="ECO:0000259" key="13">
    <source>
        <dbReference type="Pfam" id="PF00082"/>
    </source>
</evidence>
<dbReference type="GO" id="GO:0009699">
    <property type="term" value="P:phenylpropanoid biosynthetic process"/>
    <property type="evidence" value="ECO:0007669"/>
    <property type="project" value="UniProtKB-ARBA"/>
</dbReference>
<evidence type="ECO:0000313" key="16">
    <source>
        <dbReference type="Proteomes" id="UP000306102"/>
    </source>
</evidence>
<dbReference type="GO" id="GO:0005576">
    <property type="term" value="C:extracellular region"/>
    <property type="evidence" value="ECO:0007669"/>
    <property type="project" value="UniProtKB-SubCell"/>
</dbReference>
<feature type="domain" description="Peptidase S8/S53" evidence="13">
    <location>
        <begin position="401"/>
        <end position="848"/>
    </location>
</feature>
<comment type="subunit">
    <text evidence="4">Homodimer.</text>
</comment>
<reference evidence="15 16" key="1">
    <citation type="journal article" date="2018" name="Proc. Natl. Acad. Sci. U.S.A.">
        <title>Draft genome sequence of Camellia sinensis var. sinensis provides insights into the evolution of the tea genome and tea quality.</title>
        <authorList>
            <person name="Wei C."/>
            <person name="Yang H."/>
            <person name="Wang S."/>
            <person name="Zhao J."/>
            <person name="Liu C."/>
            <person name="Gao L."/>
            <person name="Xia E."/>
            <person name="Lu Y."/>
            <person name="Tai Y."/>
            <person name="She G."/>
            <person name="Sun J."/>
            <person name="Cao H."/>
            <person name="Tong W."/>
            <person name="Gao Q."/>
            <person name="Li Y."/>
            <person name="Deng W."/>
            <person name="Jiang X."/>
            <person name="Wang W."/>
            <person name="Chen Q."/>
            <person name="Zhang S."/>
            <person name="Li H."/>
            <person name="Wu J."/>
            <person name="Wang P."/>
            <person name="Li P."/>
            <person name="Shi C."/>
            <person name="Zheng F."/>
            <person name="Jian J."/>
            <person name="Huang B."/>
            <person name="Shan D."/>
            <person name="Shi M."/>
            <person name="Fang C."/>
            <person name="Yue Y."/>
            <person name="Li F."/>
            <person name="Li D."/>
            <person name="Wei S."/>
            <person name="Han B."/>
            <person name="Jiang C."/>
            <person name="Yin Y."/>
            <person name="Xia T."/>
            <person name="Zhang Z."/>
            <person name="Bennetzen J.L."/>
            <person name="Zhao S."/>
            <person name="Wan X."/>
        </authorList>
    </citation>
    <scope>NUCLEOTIDE SEQUENCE [LARGE SCALE GENOMIC DNA]</scope>
    <source>
        <strain evidence="16">cv. Shuchazao</strain>
        <tissue evidence="15">Leaf</tissue>
    </source>
</reference>
<dbReference type="Pfam" id="PF03018">
    <property type="entry name" value="Dirigent"/>
    <property type="match status" value="1"/>
</dbReference>
<dbReference type="GO" id="GO:0006508">
    <property type="term" value="P:proteolysis"/>
    <property type="evidence" value="ECO:0007669"/>
    <property type="project" value="UniProtKB-KW"/>
</dbReference>
<feature type="active site" description="Charge relay system" evidence="10 11">
    <location>
        <position position="473"/>
    </location>
</feature>
<dbReference type="Gene3D" id="3.40.50.200">
    <property type="entry name" value="Peptidase S8/S53 domain"/>
    <property type="match status" value="1"/>
</dbReference>
<evidence type="ECO:0000256" key="8">
    <source>
        <dbReference type="ARBA" id="ARBA00022801"/>
    </source>
</evidence>
<dbReference type="CDD" id="cd02120">
    <property type="entry name" value="PA_subtilisin_like"/>
    <property type="match status" value="1"/>
</dbReference>
<dbReference type="PROSITE" id="PS51892">
    <property type="entry name" value="SUBTILASE"/>
    <property type="match status" value="1"/>
</dbReference>
<dbReference type="InterPro" id="IPR041469">
    <property type="entry name" value="Subtilisin-like_FN3"/>
</dbReference>
<name>A0A4V3WKD6_CAMSN</name>
<comment type="subcellular location">
    <subcellularLocation>
        <location evidence="1">Secreted</location>
    </subcellularLocation>
</comment>
<keyword evidence="7 12" id="KW-0732">Signal</keyword>
<dbReference type="Proteomes" id="UP000306102">
    <property type="component" value="Unassembled WGS sequence"/>
</dbReference>
<dbReference type="InterPro" id="IPR023828">
    <property type="entry name" value="Peptidase_S8_Ser-AS"/>
</dbReference>
<evidence type="ECO:0000256" key="2">
    <source>
        <dbReference type="ARBA" id="ARBA00010746"/>
    </source>
</evidence>
<evidence type="ECO:0000256" key="11">
    <source>
        <dbReference type="PROSITE-ProRule" id="PRU01240"/>
    </source>
</evidence>
<evidence type="ECO:0000259" key="14">
    <source>
        <dbReference type="Pfam" id="PF17766"/>
    </source>
</evidence>
<evidence type="ECO:0000256" key="10">
    <source>
        <dbReference type="PIRSR" id="PIRSR615500-1"/>
    </source>
</evidence>
<comment type="similarity">
    <text evidence="2">Belongs to the plant dirigent protein family.</text>
</comment>
<feature type="domain" description="Subtilisin-like protease fibronectin type-III" evidence="14">
    <location>
        <begin position="906"/>
        <end position="1002"/>
    </location>
</feature>
<gene>
    <name evidence="15" type="ORF">TEA_002893</name>
</gene>
<dbReference type="GO" id="GO:0004252">
    <property type="term" value="F:serine-type endopeptidase activity"/>
    <property type="evidence" value="ECO:0007669"/>
    <property type="project" value="UniProtKB-UniRule"/>
</dbReference>
<evidence type="ECO:0000256" key="7">
    <source>
        <dbReference type="ARBA" id="ARBA00022729"/>
    </source>
</evidence>
<dbReference type="Gene3D" id="3.50.30.30">
    <property type="match status" value="1"/>
</dbReference>
<dbReference type="PRINTS" id="PR00723">
    <property type="entry name" value="SUBTILISIN"/>
</dbReference>
<evidence type="ECO:0000256" key="6">
    <source>
        <dbReference type="ARBA" id="ARBA00022670"/>
    </source>
</evidence>
<feature type="signal peptide" evidence="12">
    <location>
        <begin position="1"/>
        <end position="24"/>
    </location>
</feature>
<evidence type="ECO:0000256" key="12">
    <source>
        <dbReference type="SAM" id="SignalP"/>
    </source>
</evidence>
<dbReference type="InterPro" id="IPR045051">
    <property type="entry name" value="SBT"/>
</dbReference>
<keyword evidence="8 11" id="KW-0378">Hydrolase</keyword>
<comment type="similarity">
    <text evidence="3 11">Belongs to the peptidase S8 family.</text>
</comment>
<keyword evidence="9 11" id="KW-0720">Serine protease</keyword>
<dbReference type="PROSITE" id="PS00138">
    <property type="entry name" value="SUBTILASE_SER"/>
    <property type="match status" value="1"/>
</dbReference>
<comment type="caution">
    <text evidence="15">The sequence shown here is derived from an EMBL/GenBank/DDBJ whole genome shotgun (WGS) entry which is preliminary data.</text>
</comment>
<keyword evidence="16" id="KW-1185">Reference proteome</keyword>
<sequence>MENHPLKAIIFSLLLALTIRGGSATRILNEDEEVLAVPTIAPVLPTVTPPGAIAPVAAASTVVGLATPDHPFTFFLHDILGGSNPSTRAVTGIVTNPAVNGQVPFAKPNGAVLPINNGVPTDNANSAVINNNNVPFLTGLSGNTQNVIQNNGNNNVVNGGGFGFPALNAAQLPSGSALQKLMFGTLTAFDDELTEGHELGSGLVGKAQGFYVASSEDGSSQTMVFTAMFESGGYVDSLCFFGVHRMAVSESQLAIMGGTGKFVNAKGFATVKTFPAANQHNTDGVETLLEITVSILLKYSSAALECRFGSFMFGKKNFVSFPFAFYINFWAAMAGIGGFEAVLVFKISSMNSSVMFSDNLSLEGMEGVVSVIPNEKKQLLTTRSWDFMGFPQEVKRVGAESNIIVGMLDTGIWPESDSFSDDGFGPPPSKWNGTCQSSSNFTCNNKIIGAKYYRIGGNFPPGDFQSPRDSEGHGSHTSSTAAGRLVSNASLFGLAPGTARGAVPSARIAVYKICWSDGCNTADILAAFDDAIADGVDLISLSVGGFIPLNYFDDVIAIGAFHSMKNGILTSNSAGNSGPSSASIKNFSPWSLSVAASTIDRKFVTKVMLGNNMIYEGISINTFDLNSMYPLIYGGDAPNTTAGYDGSESRYCYPGSLNTTLVNGTIVLCDQLHDGTSTLQAGAIGTVMQGDRFKDVAFLFPLSASYMTPQKGSQVSLYINSTSNPTANIAKSIERKDKLAPFVVSFSSRGPNPITTDILKPDLTAPGVDILAAWSEATTATGSEGDTRVVPYNIISGTSMSCPHAAGAAAYVKSFNPEWSPAAIKSALMTTASPMSVETNSDAEFAYGAGHIDPVKAANPGLVYDIREADYVTFLCGQGYSNKSLSLVTGDNSTTCTKANNGTVWDLNMPSFALSTQSSTAPITRVFHRTVTNFGSPVSVYQATVVPPPGLEVRVDPSVLTFKSLGQKQSFVVTVNGTISKYVLSGSLVWDDGVYQVRSPIVASLN</sequence>
<dbReference type="Pfam" id="PF00082">
    <property type="entry name" value="Peptidase_S8"/>
    <property type="match status" value="1"/>
</dbReference>
<feature type="active site" description="Charge relay system" evidence="10 11">
    <location>
        <position position="409"/>
    </location>
</feature>
<dbReference type="FunFam" id="3.40.50.200:FF:000006">
    <property type="entry name" value="Subtilisin-like protease SBT1.5"/>
    <property type="match status" value="1"/>
</dbReference>
<evidence type="ECO:0000256" key="3">
    <source>
        <dbReference type="ARBA" id="ARBA00011073"/>
    </source>
</evidence>
<evidence type="ECO:0000256" key="4">
    <source>
        <dbReference type="ARBA" id="ARBA00011738"/>
    </source>
</evidence>
<dbReference type="Pfam" id="PF17766">
    <property type="entry name" value="fn3_6"/>
    <property type="match status" value="1"/>
</dbReference>
<feature type="chain" id="PRO_5020413245" description="Cucumisin" evidence="12">
    <location>
        <begin position="25"/>
        <end position="1006"/>
    </location>
</feature>
<dbReference type="InterPro" id="IPR004265">
    <property type="entry name" value="Dirigent"/>
</dbReference>
<dbReference type="CDD" id="cd04852">
    <property type="entry name" value="Peptidases_S8_3"/>
    <property type="match status" value="1"/>
</dbReference>
<dbReference type="Gene3D" id="2.40.480.10">
    <property type="entry name" value="Allene oxide cyclase-like"/>
    <property type="match status" value="1"/>
</dbReference>
<keyword evidence="6 11" id="KW-0645">Protease</keyword>
<dbReference type="AlphaFoldDB" id="A0A4V3WKD6"/>
<evidence type="ECO:0008006" key="17">
    <source>
        <dbReference type="Google" id="ProtNLM"/>
    </source>
</evidence>
<dbReference type="Gene3D" id="2.60.40.2310">
    <property type="match status" value="1"/>
</dbReference>
<evidence type="ECO:0000313" key="15">
    <source>
        <dbReference type="EMBL" id="THG00467.1"/>
    </source>
</evidence>
<dbReference type="PANTHER" id="PTHR10795">
    <property type="entry name" value="PROPROTEIN CONVERTASE SUBTILISIN/KEXIN"/>
    <property type="match status" value="1"/>
</dbReference>
<accession>A0A4V3WKD6</accession>
<dbReference type="SUPFAM" id="SSF52743">
    <property type="entry name" value="Subtilisin-like"/>
    <property type="match status" value="1"/>
</dbReference>
<evidence type="ECO:0000256" key="5">
    <source>
        <dbReference type="ARBA" id="ARBA00022525"/>
    </source>
</evidence>
<evidence type="ECO:0000256" key="9">
    <source>
        <dbReference type="ARBA" id="ARBA00022825"/>
    </source>
</evidence>
<dbReference type="InterPro" id="IPR036852">
    <property type="entry name" value="Peptidase_S8/S53_dom_sf"/>
</dbReference>
<dbReference type="InterPro" id="IPR044859">
    <property type="entry name" value="Allene_oxi_cyc_Dirigent"/>
</dbReference>
<feature type="active site" description="Charge relay system" evidence="10 11">
    <location>
        <position position="799"/>
    </location>
</feature>
<evidence type="ECO:0000256" key="1">
    <source>
        <dbReference type="ARBA" id="ARBA00004613"/>
    </source>
</evidence>
<dbReference type="InterPro" id="IPR034197">
    <property type="entry name" value="Peptidases_S8_3"/>
</dbReference>
<dbReference type="InterPro" id="IPR015500">
    <property type="entry name" value="Peptidase_S8_subtilisin-rel"/>
</dbReference>
<keyword evidence="5" id="KW-0964">Secreted</keyword>